<feature type="region of interest" description="Disordered" evidence="2">
    <location>
        <begin position="292"/>
        <end position="311"/>
    </location>
</feature>
<comment type="caution">
    <text evidence="3">The sequence shown here is derived from an EMBL/GenBank/DDBJ whole genome shotgun (WGS) entry which is preliminary data.</text>
</comment>
<feature type="coiled-coil region" evidence="1">
    <location>
        <begin position="53"/>
        <end position="111"/>
    </location>
</feature>
<dbReference type="InterPro" id="IPR013761">
    <property type="entry name" value="SAM/pointed_sf"/>
</dbReference>
<name>A0A8B6G8E4_MYTGA</name>
<evidence type="ECO:0008006" key="5">
    <source>
        <dbReference type="Google" id="ProtNLM"/>
    </source>
</evidence>
<evidence type="ECO:0000313" key="4">
    <source>
        <dbReference type="Proteomes" id="UP000596742"/>
    </source>
</evidence>
<keyword evidence="4" id="KW-1185">Reference proteome</keyword>
<dbReference type="AlphaFoldDB" id="A0A8B6G8E4"/>
<dbReference type="Gene3D" id="1.10.150.50">
    <property type="entry name" value="Transcription Factor, Ets-1"/>
    <property type="match status" value="1"/>
</dbReference>
<dbReference type="EMBL" id="UYJE01008025">
    <property type="protein sequence ID" value="VDI60291.1"/>
    <property type="molecule type" value="Genomic_DNA"/>
</dbReference>
<gene>
    <name evidence="3" type="ORF">MGAL_10B075566</name>
</gene>
<evidence type="ECO:0000256" key="2">
    <source>
        <dbReference type="SAM" id="MobiDB-lite"/>
    </source>
</evidence>
<feature type="compositionally biased region" description="Low complexity" evidence="2">
    <location>
        <begin position="292"/>
        <end position="306"/>
    </location>
</feature>
<reference evidence="3" key="1">
    <citation type="submission" date="2018-11" db="EMBL/GenBank/DDBJ databases">
        <authorList>
            <person name="Alioto T."/>
            <person name="Alioto T."/>
        </authorList>
    </citation>
    <scope>NUCLEOTIDE SEQUENCE</scope>
</reference>
<dbReference type="OrthoDB" id="6188996at2759"/>
<sequence length="358" mass="40746">MDDLSVEEFLMQIGSGFTEFASVFRSNGFDTIGSLRCIDVDEDLNQMFQQANIQLLLGRRRQLQNALKNLKDISPNNSQMGLQKPSLNNIVESSKESVKKIQRKLTLAEAEYSTIILSEREKDGRRCTNCHKTGHKADNNKNNKSCKCTNYPCASIHLCGQADKHPEYLQEKKTKQREILQLKQKIRKLDEEKNQLESFMGVKKTDFMSSMRSRLRQTNPTKYQDGAKLMKDLHSLKIGYNGVVPEDRGNDYVDFKHKLDEMANRSKEQFYPQMMPYFPSYPWQYPPPFQSMSTHTSTPTSPAPTSVFGNDISVKREPSAPVHTHTKSSMDLLADAALKCATGIESFDTDCDADDESD</sequence>
<accession>A0A8B6G8E4</accession>
<feature type="coiled-coil region" evidence="1">
    <location>
        <begin position="172"/>
        <end position="199"/>
    </location>
</feature>
<dbReference type="Proteomes" id="UP000596742">
    <property type="component" value="Unassembled WGS sequence"/>
</dbReference>
<protein>
    <recommendedName>
        <fullName evidence="5">SAM domain-containing protein</fullName>
    </recommendedName>
</protein>
<keyword evidence="1" id="KW-0175">Coiled coil</keyword>
<proteinExistence type="predicted"/>
<evidence type="ECO:0000313" key="3">
    <source>
        <dbReference type="EMBL" id="VDI60291.1"/>
    </source>
</evidence>
<evidence type="ECO:0000256" key="1">
    <source>
        <dbReference type="SAM" id="Coils"/>
    </source>
</evidence>
<organism evidence="3 4">
    <name type="scientific">Mytilus galloprovincialis</name>
    <name type="common">Mediterranean mussel</name>
    <dbReference type="NCBI Taxonomy" id="29158"/>
    <lineage>
        <taxon>Eukaryota</taxon>
        <taxon>Metazoa</taxon>
        <taxon>Spiralia</taxon>
        <taxon>Lophotrochozoa</taxon>
        <taxon>Mollusca</taxon>
        <taxon>Bivalvia</taxon>
        <taxon>Autobranchia</taxon>
        <taxon>Pteriomorphia</taxon>
        <taxon>Mytilida</taxon>
        <taxon>Mytiloidea</taxon>
        <taxon>Mytilidae</taxon>
        <taxon>Mytilinae</taxon>
        <taxon>Mytilus</taxon>
    </lineage>
</organism>